<dbReference type="InterPro" id="IPR011051">
    <property type="entry name" value="RmlC_Cupin_sf"/>
</dbReference>
<dbReference type="PANTHER" id="PTHR43280">
    <property type="entry name" value="ARAC-FAMILY TRANSCRIPTIONAL REGULATOR"/>
    <property type="match status" value="1"/>
</dbReference>
<dbReference type="EMBL" id="QDKJ01000001">
    <property type="protein sequence ID" value="PWC15792.1"/>
    <property type="molecule type" value="Genomic_DNA"/>
</dbReference>
<dbReference type="InterPro" id="IPR018060">
    <property type="entry name" value="HTH_AraC"/>
</dbReference>
<dbReference type="Pfam" id="PF12833">
    <property type="entry name" value="HTH_18"/>
    <property type="match status" value="1"/>
</dbReference>
<evidence type="ECO:0000313" key="6">
    <source>
        <dbReference type="EMBL" id="PWC15792.1"/>
    </source>
</evidence>
<feature type="region of interest" description="Disordered" evidence="4">
    <location>
        <begin position="299"/>
        <end position="328"/>
    </location>
</feature>
<evidence type="ECO:0000256" key="3">
    <source>
        <dbReference type="ARBA" id="ARBA00023163"/>
    </source>
</evidence>
<name>A0A2U1U2F8_9GAMM</name>
<dbReference type="PRINTS" id="PR00032">
    <property type="entry name" value="HTHARAC"/>
</dbReference>
<dbReference type="InterPro" id="IPR009057">
    <property type="entry name" value="Homeodomain-like_sf"/>
</dbReference>
<sequence length="328" mass="37061">MATTIPAYALYGEQSELSWENFFNVENISYRSKVYNWKVNPHLHESLIQVLFIQQGQVDVLLNCARLTAVSPCLILVPAQTVHAFHYTPDTEGLTITASQKPLESMANLLAPSLMKLIHKPCVIALDETAGDKKTVLGFYKAMLRELRVPTVNQTAMCMSLFTSLFIYISRISHLSLEQRELATCSRKSVQINKFLRSVDRQFRLRLSVNDYACEMGMSPGHLSRLCRIALGRSSLDVINMRVVQEAQRELVYTAKTIKQLAASLGFNDEAYFTRFFHKHTGVSPKQFRELAVQQIALSEELPTADEPSDKSASQDDYAQEDDNVKTT</sequence>
<evidence type="ECO:0000313" key="7">
    <source>
        <dbReference type="Proteomes" id="UP000245138"/>
    </source>
</evidence>
<dbReference type="PROSITE" id="PS01124">
    <property type="entry name" value="HTH_ARAC_FAMILY_2"/>
    <property type="match status" value="1"/>
</dbReference>
<dbReference type="InterPro" id="IPR047264">
    <property type="entry name" value="Cupin_HpaA-like_N"/>
</dbReference>
<dbReference type="SUPFAM" id="SSF46689">
    <property type="entry name" value="Homeodomain-like"/>
    <property type="match status" value="1"/>
</dbReference>
<evidence type="ECO:0000256" key="4">
    <source>
        <dbReference type="SAM" id="MobiDB-lite"/>
    </source>
</evidence>
<dbReference type="OrthoDB" id="9814125at2"/>
<accession>A0A2U1U2F8</accession>
<reference evidence="6 7" key="1">
    <citation type="submission" date="2018-04" db="EMBL/GenBank/DDBJ databases">
        <title>Brenneria corticis sp.nov.</title>
        <authorList>
            <person name="Li Y."/>
        </authorList>
    </citation>
    <scope>NUCLEOTIDE SEQUENCE [LARGE SCALE GENOMIC DNA]</scope>
    <source>
        <strain evidence="6 7">LMG 27715</strain>
    </source>
</reference>
<dbReference type="AlphaFoldDB" id="A0A2U1U2F8"/>
<keyword evidence="7" id="KW-1185">Reference proteome</keyword>
<evidence type="ECO:0000256" key="2">
    <source>
        <dbReference type="ARBA" id="ARBA00023125"/>
    </source>
</evidence>
<dbReference type="PANTHER" id="PTHR43280:SF32">
    <property type="entry name" value="TRANSCRIPTIONAL REGULATORY PROTEIN"/>
    <property type="match status" value="1"/>
</dbReference>
<dbReference type="SUPFAM" id="SSF51182">
    <property type="entry name" value="RmlC-like cupins"/>
    <property type="match status" value="1"/>
</dbReference>
<protein>
    <submittedName>
        <fullName evidence="6">AraC family transcriptional regulator</fullName>
    </submittedName>
</protein>
<evidence type="ECO:0000256" key="1">
    <source>
        <dbReference type="ARBA" id="ARBA00023015"/>
    </source>
</evidence>
<gene>
    <name evidence="6" type="ORF">B4923_01365</name>
</gene>
<dbReference type="CDD" id="cd06999">
    <property type="entry name" value="cupin_HpaA-like_N"/>
    <property type="match status" value="1"/>
</dbReference>
<evidence type="ECO:0000259" key="5">
    <source>
        <dbReference type="PROSITE" id="PS01124"/>
    </source>
</evidence>
<dbReference type="Gene3D" id="1.10.10.60">
    <property type="entry name" value="Homeodomain-like"/>
    <property type="match status" value="1"/>
</dbReference>
<dbReference type="InterPro" id="IPR020449">
    <property type="entry name" value="Tscrpt_reg_AraC-type_HTH"/>
</dbReference>
<dbReference type="SMART" id="SM00342">
    <property type="entry name" value="HTH_ARAC"/>
    <property type="match status" value="1"/>
</dbReference>
<dbReference type="GO" id="GO:0003700">
    <property type="term" value="F:DNA-binding transcription factor activity"/>
    <property type="evidence" value="ECO:0007669"/>
    <property type="project" value="InterPro"/>
</dbReference>
<comment type="caution">
    <text evidence="6">The sequence shown here is derived from an EMBL/GenBank/DDBJ whole genome shotgun (WGS) entry which is preliminary data.</text>
</comment>
<organism evidence="6 7">
    <name type="scientific">Brenneria roseae subsp. americana</name>
    <dbReference type="NCBI Taxonomy" id="1508507"/>
    <lineage>
        <taxon>Bacteria</taxon>
        <taxon>Pseudomonadati</taxon>
        <taxon>Pseudomonadota</taxon>
        <taxon>Gammaproteobacteria</taxon>
        <taxon>Enterobacterales</taxon>
        <taxon>Pectobacteriaceae</taxon>
        <taxon>Brenneria</taxon>
    </lineage>
</organism>
<proteinExistence type="predicted"/>
<dbReference type="RefSeq" id="WP_109052555.1">
    <property type="nucleotide sequence ID" value="NZ_QDKJ01000001.1"/>
</dbReference>
<keyword evidence="1" id="KW-0805">Transcription regulation</keyword>
<dbReference type="Proteomes" id="UP000245138">
    <property type="component" value="Unassembled WGS sequence"/>
</dbReference>
<feature type="domain" description="HTH araC/xylS-type" evidence="5">
    <location>
        <begin position="193"/>
        <end position="291"/>
    </location>
</feature>
<dbReference type="GO" id="GO:0043565">
    <property type="term" value="F:sequence-specific DNA binding"/>
    <property type="evidence" value="ECO:0007669"/>
    <property type="project" value="InterPro"/>
</dbReference>
<keyword evidence="2" id="KW-0238">DNA-binding</keyword>
<keyword evidence="3" id="KW-0804">Transcription</keyword>